<evidence type="ECO:0000313" key="8">
    <source>
        <dbReference type="EMBL" id="BCK78441.1"/>
    </source>
</evidence>
<accession>A0A810PZ62</accession>
<evidence type="ECO:0000256" key="3">
    <source>
        <dbReference type="ARBA" id="ARBA00022692"/>
    </source>
</evidence>
<name>A0A810PZ62_9FIRM</name>
<evidence type="ECO:0000256" key="1">
    <source>
        <dbReference type="ARBA" id="ARBA00004162"/>
    </source>
</evidence>
<dbReference type="RefSeq" id="WP_329958963.1">
    <property type="nucleotide sequence ID" value="NZ_AP023415.1"/>
</dbReference>
<keyword evidence="4 6" id="KW-1133">Transmembrane helix</keyword>
<proteinExistence type="predicted"/>
<dbReference type="AlphaFoldDB" id="A0A810PZ62"/>
<evidence type="ECO:0000256" key="5">
    <source>
        <dbReference type="ARBA" id="ARBA00023136"/>
    </source>
</evidence>
<evidence type="ECO:0000256" key="2">
    <source>
        <dbReference type="ARBA" id="ARBA00022475"/>
    </source>
</evidence>
<evidence type="ECO:0000256" key="4">
    <source>
        <dbReference type="ARBA" id="ARBA00022989"/>
    </source>
</evidence>
<evidence type="ECO:0000259" key="7">
    <source>
        <dbReference type="Pfam" id="PF04024"/>
    </source>
</evidence>
<sequence>MKKLYKSDNKILAGVCAGIAEYFSVDPTLIRLAWVLFCALGGSGVLAYIICTLIFPNKPMDE</sequence>
<gene>
    <name evidence="8" type="ORF">MM35RIKEN_06330</name>
</gene>
<dbReference type="Pfam" id="PF04024">
    <property type="entry name" value="PspC"/>
    <property type="match status" value="1"/>
</dbReference>
<keyword evidence="9" id="KW-1185">Reference proteome</keyword>
<reference evidence="8" key="1">
    <citation type="submission" date="2020-09" db="EMBL/GenBank/DDBJ databases">
        <title>New species isolated from human feces.</title>
        <authorList>
            <person name="Kitahara M."/>
            <person name="Shigeno Y."/>
            <person name="Shime M."/>
            <person name="Matsumoto Y."/>
            <person name="Nakamura S."/>
            <person name="Motooka D."/>
            <person name="Fukuoka S."/>
            <person name="Nishikawa H."/>
            <person name="Benno Y."/>
        </authorList>
    </citation>
    <scope>NUCLEOTIDE SEQUENCE</scope>
    <source>
        <strain evidence="8">MM35</strain>
    </source>
</reference>
<feature type="transmembrane region" description="Helical" evidence="6">
    <location>
        <begin position="32"/>
        <end position="55"/>
    </location>
</feature>
<protein>
    <submittedName>
        <fullName evidence="8">PspC domain-containing protein</fullName>
    </submittedName>
</protein>
<dbReference type="KEGG" id="vfa:MM35RIKEN_06330"/>
<keyword evidence="3 6" id="KW-0812">Transmembrane</keyword>
<dbReference type="PANTHER" id="PTHR33885:SF3">
    <property type="entry name" value="PHAGE SHOCK PROTEIN C"/>
    <property type="match status" value="1"/>
</dbReference>
<keyword evidence="5 6" id="KW-0472">Membrane</keyword>
<keyword evidence="2" id="KW-1003">Cell membrane</keyword>
<evidence type="ECO:0000256" key="6">
    <source>
        <dbReference type="SAM" id="Phobius"/>
    </source>
</evidence>
<comment type="subcellular location">
    <subcellularLocation>
        <location evidence="1">Cell membrane</location>
        <topology evidence="1">Single-pass membrane protein</topology>
    </subcellularLocation>
</comment>
<feature type="domain" description="Phage shock protein PspC N-terminal" evidence="7">
    <location>
        <begin position="2"/>
        <end position="57"/>
    </location>
</feature>
<dbReference type="InterPro" id="IPR007168">
    <property type="entry name" value="Phageshock_PspC_N"/>
</dbReference>
<evidence type="ECO:0000313" key="9">
    <source>
        <dbReference type="Proteomes" id="UP000681343"/>
    </source>
</evidence>
<dbReference type="GO" id="GO:0005886">
    <property type="term" value="C:plasma membrane"/>
    <property type="evidence" value="ECO:0007669"/>
    <property type="project" value="UniProtKB-SubCell"/>
</dbReference>
<dbReference type="Proteomes" id="UP000681343">
    <property type="component" value="Chromosome"/>
</dbReference>
<dbReference type="EMBL" id="AP023415">
    <property type="protein sequence ID" value="BCK78441.1"/>
    <property type="molecule type" value="Genomic_DNA"/>
</dbReference>
<dbReference type="PANTHER" id="PTHR33885">
    <property type="entry name" value="PHAGE SHOCK PROTEIN C"/>
    <property type="match status" value="1"/>
</dbReference>
<organism evidence="8 9">
    <name type="scientific">Vescimonas fastidiosa</name>
    <dbReference type="NCBI Taxonomy" id="2714353"/>
    <lineage>
        <taxon>Bacteria</taxon>
        <taxon>Bacillati</taxon>
        <taxon>Bacillota</taxon>
        <taxon>Clostridia</taxon>
        <taxon>Eubacteriales</taxon>
        <taxon>Oscillospiraceae</taxon>
        <taxon>Vescimonas</taxon>
    </lineage>
</organism>
<dbReference type="InterPro" id="IPR052027">
    <property type="entry name" value="PspC"/>
</dbReference>